<dbReference type="InterPro" id="IPR043708">
    <property type="entry name" value="DUF5648"/>
</dbReference>
<dbReference type="OrthoDB" id="9971254at2759"/>
<name>A0A8H6XSD1_9AGAR</name>
<evidence type="ECO:0000313" key="3">
    <source>
        <dbReference type="Proteomes" id="UP000620124"/>
    </source>
</evidence>
<gene>
    <name evidence="2" type="ORF">MVEN_01608800</name>
</gene>
<reference evidence="2" key="1">
    <citation type="submission" date="2020-05" db="EMBL/GenBank/DDBJ databases">
        <title>Mycena genomes resolve the evolution of fungal bioluminescence.</title>
        <authorList>
            <person name="Tsai I.J."/>
        </authorList>
    </citation>
    <scope>NUCLEOTIDE SEQUENCE</scope>
    <source>
        <strain evidence="2">CCC161011</strain>
    </source>
</reference>
<keyword evidence="3" id="KW-1185">Reference proteome</keyword>
<proteinExistence type="predicted"/>
<protein>
    <recommendedName>
        <fullName evidence="1">DUF5648 domain-containing protein</fullName>
    </recommendedName>
</protein>
<comment type="caution">
    <text evidence="2">The sequence shown here is derived from an EMBL/GenBank/DDBJ whole genome shotgun (WGS) entry which is preliminary data.</text>
</comment>
<dbReference type="EMBL" id="JACAZI010000013">
    <property type="protein sequence ID" value="KAF7345869.1"/>
    <property type="molecule type" value="Genomic_DNA"/>
</dbReference>
<evidence type="ECO:0000259" key="1">
    <source>
        <dbReference type="Pfam" id="PF18885"/>
    </source>
</evidence>
<accession>A0A8H6XSD1</accession>
<sequence>MTFTVSRGYTFAGVAARVFSTQETSTVPFFRLLTPPNRNHFYTISTAERDLFLANGFIDQGISSYIYPSQICGSIPLYQIFQSATTQHFYTISSTERDTMLASGGWTDEGVAGYVLDLNDSCA</sequence>
<evidence type="ECO:0000313" key="2">
    <source>
        <dbReference type="EMBL" id="KAF7345869.1"/>
    </source>
</evidence>
<dbReference type="AlphaFoldDB" id="A0A8H6XSD1"/>
<dbReference type="Proteomes" id="UP000620124">
    <property type="component" value="Unassembled WGS sequence"/>
</dbReference>
<organism evidence="2 3">
    <name type="scientific">Mycena venus</name>
    <dbReference type="NCBI Taxonomy" id="2733690"/>
    <lineage>
        <taxon>Eukaryota</taxon>
        <taxon>Fungi</taxon>
        <taxon>Dikarya</taxon>
        <taxon>Basidiomycota</taxon>
        <taxon>Agaricomycotina</taxon>
        <taxon>Agaricomycetes</taxon>
        <taxon>Agaricomycetidae</taxon>
        <taxon>Agaricales</taxon>
        <taxon>Marasmiineae</taxon>
        <taxon>Mycenaceae</taxon>
        <taxon>Mycena</taxon>
    </lineage>
</organism>
<feature type="domain" description="DUF5648" evidence="1">
    <location>
        <begin position="4"/>
        <end position="116"/>
    </location>
</feature>
<dbReference type="Pfam" id="PF18885">
    <property type="entry name" value="DUF5648"/>
    <property type="match status" value="1"/>
</dbReference>